<evidence type="ECO:0000313" key="4">
    <source>
        <dbReference type="EMBL" id="CAJ1079352.1"/>
    </source>
</evidence>
<dbReference type="GO" id="GO:0005759">
    <property type="term" value="C:mitochondrial matrix"/>
    <property type="evidence" value="ECO:0007669"/>
    <property type="project" value="TreeGrafter"/>
</dbReference>
<feature type="domain" description="RAP" evidence="3">
    <location>
        <begin position="767"/>
        <end position="827"/>
    </location>
</feature>
<keyword evidence="4" id="KW-0808">Transferase</keyword>
<dbReference type="EMBL" id="OY660881">
    <property type="protein sequence ID" value="CAJ1079352.1"/>
    <property type="molecule type" value="Genomic_DNA"/>
</dbReference>
<dbReference type="GO" id="GO:0003723">
    <property type="term" value="F:RNA binding"/>
    <property type="evidence" value="ECO:0007669"/>
    <property type="project" value="TreeGrafter"/>
</dbReference>
<dbReference type="PROSITE" id="PS51286">
    <property type="entry name" value="RAP"/>
    <property type="match status" value="1"/>
</dbReference>
<dbReference type="AlphaFoldDB" id="A0AAV1H530"/>
<gene>
    <name evidence="4" type="ORF">XNOV1_A039290</name>
</gene>
<dbReference type="GO" id="GO:0044528">
    <property type="term" value="P:regulation of mitochondrial mRNA stability"/>
    <property type="evidence" value="ECO:0007669"/>
    <property type="project" value="InterPro"/>
</dbReference>
<dbReference type="InterPro" id="IPR013579">
    <property type="entry name" value="FAST_2"/>
</dbReference>
<evidence type="ECO:0000313" key="5">
    <source>
        <dbReference type="Proteomes" id="UP001178508"/>
    </source>
</evidence>
<reference evidence="4" key="1">
    <citation type="submission" date="2023-08" db="EMBL/GenBank/DDBJ databases">
        <authorList>
            <person name="Alioto T."/>
            <person name="Alioto T."/>
            <person name="Gomez Garrido J."/>
        </authorList>
    </citation>
    <scope>NUCLEOTIDE SEQUENCE</scope>
</reference>
<name>A0AAV1H530_XYRNO</name>
<protein>
    <submittedName>
        <fullName evidence="4">FAST kinase domain-containing protein 1, mitochondrial</fullName>
    </submittedName>
</protein>
<dbReference type="GO" id="GO:0035770">
    <property type="term" value="C:ribonucleoprotein granule"/>
    <property type="evidence" value="ECO:0007669"/>
    <property type="project" value="TreeGrafter"/>
</dbReference>
<evidence type="ECO:0000259" key="3">
    <source>
        <dbReference type="PROSITE" id="PS51286"/>
    </source>
</evidence>
<dbReference type="PANTHER" id="PTHR21228">
    <property type="entry name" value="FAST LEU-RICH DOMAIN-CONTAINING"/>
    <property type="match status" value="1"/>
</dbReference>
<dbReference type="Proteomes" id="UP001178508">
    <property type="component" value="Chromosome 18"/>
</dbReference>
<dbReference type="Pfam" id="PF08373">
    <property type="entry name" value="RAP"/>
    <property type="match status" value="1"/>
</dbReference>
<comment type="subcellular location">
    <subcellularLocation>
        <location evidence="1">Mitochondrion</location>
    </subcellularLocation>
</comment>
<keyword evidence="5" id="KW-1185">Reference proteome</keyword>
<proteinExistence type="predicted"/>
<keyword evidence="2" id="KW-0496">Mitochondrion</keyword>
<evidence type="ECO:0000256" key="2">
    <source>
        <dbReference type="ARBA" id="ARBA00023128"/>
    </source>
</evidence>
<dbReference type="GO" id="GO:0000963">
    <property type="term" value="P:mitochondrial RNA processing"/>
    <property type="evidence" value="ECO:0007669"/>
    <property type="project" value="TreeGrafter"/>
</dbReference>
<dbReference type="SMART" id="SM00952">
    <property type="entry name" value="RAP"/>
    <property type="match status" value="1"/>
</dbReference>
<dbReference type="Pfam" id="PF08368">
    <property type="entry name" value="FAST_2"/>
    <property type="match status" value="1"/>
</dbReference>
<accession>A0AAV1H530</accession>
<dbReference type="PANTHER" id="PTHR21228:SF29">
    <property type="entry name" value="FAST KINASE DOMAIN-CONTAINING PROTEIN 1, MITOCHONDRIAL"/>
    <property type="match status" value="1"/>
</dbReference>
<organism evidence="4 5">
    <name type="scientific">Xyrichtys novacula</name>
    <name type="common">Pearly razorfish</name>
    <name type="synonym">Hemipteronotus novacula</name>
    <dbReference type="NCBI Taxonomy" id="13765"/>
    <lineage>
        <taxon>Eukaryota</taxon>
        <taxon>Metazoa</taxon>
        <taxon>Chordata</taxon>
        <taxon>Craniata</taxon>
        <taxon>Vertebrata</taxon>
        <taxon>Euteleostomi</taxon>
        <taxon>Actinopterygii</taxon>
        <taxon>Neopterygii</taxon>
        <taxon>Teleostei</taxon>
        <taxon>Neoteleostei</taxon>
        <taxon>Acanthomorphata</taxon>
        <taxon>Eupercaria</taxon>
        <taxon>Labriformes</taxon>
        <taxon>Labridae</taxon>
        <taxon>Xyrichtys</taxon>
    </lineage>
</organism>
<evidence type="ECO:0000256" key="1">
    <source>
        <dbReference type="ARBA" id="ARBA00004173"/>
    </source>
</evidence>
<dbReference type="InterPro" id="IPR050870">
    <property type="entry name" value="FAST_kinase"/>
</dbReference>
<sequence>MRMLRLRCVNSHFRRLLHWAPVTSDHVMEQLKVCKAEDEVFDVVSKNKAKLTVDHINQAMKHLWNFETPKPQPVRNLELTKKHPQFLTLRVLAENKIYYMDSAMLVDMLYRFLRFNVEPHDSLVQQMVSEVWLRLDRLPLSTLSKFAVCLSDQNLHHSPLMGRITHIVDQKLSTIDDARILTTLMIYLSALMSPRLHHAFITRADLLLDTMDQSCYNNARRVLQFMRNTKYNDRPLLEKCNKIILSNITKLYVEDISIIVGLYQSLQFSNYAFRLAAKQRLIELIDSCPDPFSFPLLFYALGPMASDKIRERLENTAFLLADEFNAQQALAIAETLVEAQSRNLSLVNKIASVIQRNLHIYRPLELVKITQAFTTLKYQNPDFLTKITAAAVNFLQRSVLPHEAVILTRILSMLPCPRLEEGIISRVEALVPQCTLNDLNQIAQHVAKWVHNEPSYIYNTPGKFVHLLQTMNRCGHERLQTADRLDLLVEELKYVSGEWYEETQMEETMVTLKRMMDQMNWKVLPELTQFLFRMSHLNPPLMDQIANVAIKDIDKIQPSVMYAILLPFSVLNYDSEQTDELFDKCIQRITSTHLRSLDPQMLVSLAHIFAVGNSFPEELIREIFSIDFLGKLDTHLEMLSNALNMRIRWRLMDLNRAVCLECPEFQVPWFHERFCQQLRKRGSDTPAQRQIHRMLGEVLGGVNCVRGAVVTPYYYTIDFECILDKNLQPVPYSKPSTLQLSDEGKFYWEPNSPESHRDELPPGAQRVALDFLDSRSFCKNRHHMRGEALMKKRHLEILGYQVVQIPHFEWNSMELSTKDAWKGYLKKKIFRELS</sequence>
<dbReference type="Pfam" id="PF06743">
    <property type="entry name" value="FAST_1"/>
    <property type="match status" value="1"/>
</dbReference>
<dbReference type="GO" id="GO:0016301">
    <property type="term" value="F:kinase activity"/>
    <property type="evidence" value="ECO:0007669"/>
    <property type="project" value="UniProtKB-KW"/>
</dbReference>
<dbReference type="InterPro" id="IPR013584">
    <property type="entry name" value="RAP"/>
</dbReference>
<dbReference type="InterPro" id="IPR010622">
    <property type="entry name" value="FAST_Leu-rich"/>
</dbReference>
<keyword evidence="4" id="KW-0418">Kinase</keyword>